<dbReference type="PANTHER" id="PTHR43791">
    <property type="entry name" value="PERMEASE-RELATED"/>
    <property type="match status" value="1"/>
</dbReference>
<evidence type="ECO:0000256" key="2">
    <source>
        <dbReference type="ARBA" id="ARBA00022448"/>
    </source>
</evidence>
<keyword evidence="2" id="KW-0813">Transport</keyword>
<keyword evidence="9" id="KW-1185">Reference proteome</keyword>
<name>A0A8S1IW77_9CHLO</name>
<organism evidence="8 9">
    <name type="scientific">Ostreobium quekettii</name>
    <dbReference type="NCBI Taxonomy" id="121088"/>
    <lineage>
        <taxon>Eukaryota</taxon>
        <taxon>Viridiplantae</taxon>
        <taxon>Chlorophyta</taxon>
        <taxon>core chlorophytes</taxon>
        <taxon>Ulvophyceae</taxon>
        <taxon>TCBD clade</taxon>
        <taxon>Bryopsidales</taxon>
        <taxon>Ostreobineae</taxon>
        <taxon>Ostreobiaceae</taxon>
        <taxon>Ostreobium</taxon>
    </lineage>
</organism>
<sequence length="546" mass="57140">MARASTSGGRAAVAEPLLPPDGKSGALIPAAHASWDVGKREPRPCVPLLDRCKHPERIGPALAKVSANVVALCCLVVFLCYVDRAYVGLSASQLLADLGWGEEVYGTGVSVFFLGYVAFQIPSTMLMQQLGTPTWMGASLFVWGCSAAATAFVKTPGQFYFVRFVLGLAESGTFPGVWYYLGLFIPQSRITFSIAAVDVTLVMSQVLSPLAAAGLLRLDGFLGMHGWQWLFVSEAAPTIAVAACFWFGMPRGPAEARFLSSEDVEALEEEMRAGQGCSGSGSCRGAKPVFDQLYDALMNPRLWGCALIYLLRLMAMWVPRAAPIGPASDGPELGRVHTRYVMLFWSVLLITAMRSGDGLRPPCLHGASSCEHAVARDDTAVLLATLPYGAAALATLANAWHSQATNERRLHVALPFMAGAAIFAGMPVLADVSVALGLAALTAGAVGAVSGGSVLTTMASASLPQGSKAFGLGLYNAVANLGGIIGPMVTGVIVEKSGSYREAVVTMAMVLFAGGFLVVFLRDPLAPQRGAKGGAGAEEEEGAPCV</sequence>
<dbReference type="SUPFAM" id="SSF103473">
    <property type="entry name" value="MFS general substrate transporter"/>
    <property type="match status" value="1"/>
</dbReference>
<dbReference type="EMBL" id="CAJHUC010001007">
    <property type="protein sequence ID" value="CAD7699365.1"/>
    <property type="molecule type" value="Genomic_DNA"/>
</dbReference>
<dbReference type="GO" id="GO:0016020">
    <property type="term" value="C:membrane"/>
    <property type="evidence" value="ECO:0007669"/>
    <property type="project" value="UniProtKB-SubCell"/>
</dbReference>
<evidence type="ECO:0000256" key="3">
    <source>
        <dbReference type="ARBA" id="ARBA00022692"/>
    </source>
</evidence>
<feature type="transmembrane region" description="Helical" evidence="6">
    <location>
        <begin position="65"/>
        <end position="83"/>
    </location>
</feature>
<feature type="transmembrane region" description="Helical" evidence="6">
    <location>
        <begin position="473"/>
        <end position="494"/>
    </location>
</feature>
<evidence type="ECO:0000259" key="7">
    <source>
        <dbReference type="PROSITE" id="PS50850"/>
    </source>
</evidence>
<feature type="transmembrane region" description="Helical" evidence="6">
    <location>
        <begin position="134"/>
        <end position="153"/>
    </location>
</feature>
<keyword evidence="5 6" id="KW-0472">Membrane</keyword>
<feature type="transmembrane region" description="Helical" evidence="6">
    <location>
        <begin position="193"/>
        <end position="216"/>
    </location>
</feature>
<feature type="transmembrane region" description="Helical" evidence="6">
    <location>
        <begin position="160"/>
        <end position="181"/>
    </location>
</feature>
<protein>
    <recommendedName>
        <fullName evidence="7">Major facilitator superfamily (MFS) profile domain-containing protein</fullName>
    </recommendedName>
</protein>
<dbReference type="Pfam" id="PF07690">
    <property type="entry name" value="MFS_1"/>
    <property type="match status" value="2"/>
</dbReference>
<reference evidence="8" key="1">
    <citation type="submission" date="2020-12" db="EMBL/GenBank/DDBJ databases">
        <authorList>
            <person name="Iha C."/>
        </authorList>
    </citation>
    <scope>NUCLEOTIDE SEQUENCE</scope>
</reference>
<feature type="domain" description="Major facilitator superfamily (MFS) profile" evidence="7">
    <location>
        <begin position="69"/>
        <end position="526"/>
    </location>
</feature>
<evidence type="ECO:0000256" key="6">
    <source>
        <dbReference type="SAM" id="Phobius"/>
    </source>
</evidence>
<dbReference type="AlphaFoldDB" id="A0A8S1IW77"/>
<feature type="transmembrane region" description="Helical" evidence="6">
    <location>
        <begin position="436"/>
        <end position="461"/>
    </location>
</feature>
<dbReference type="Gene3D" id="1.20.1250.20">
    <property type="entry name" value="MFS general substrate transporter like domains"/>
    <property type="match status" value="2"/>
</dbReference>
<comment type="subcellular location">
    <subcellularLocation>
        <location evidence="1">Membrane</location>
        <topology evidence="1">Multi-pass membrane protein</topology>
    </subcellularLocation>
</comment>
<dbReference type="Proteomes" id="UP000708148">
    <property type="component" value="Unassembled WGS sequence"/>
</dbReference>
<feature type="transmembrane region" description="Helical" evidence="6">
    <location>
        <begin position="228"/>
        <end position="249"/>
    </location>
</feature>
<evidence type="ECO:0000256" key="4">
    <source>
        <dbReference type="ARBA" id="ARBA00022989"/>
    </source>
</evidence>
<dbReference type="InterPro" id="IPR036259">
    <property type="entry name" value="MFS_trans_sf"/>
</dbReference>
<comment type="caution">
    <text evidence="8">The sequence shown here is derived from an EMBL/GenBank/DDBJ whole genome shotgun (WGS) entry which is preliminary data.</text>
</comment>
<feature type="transmembrane region" description="Helical" evidence="6">
    <location>
        <begin position="412"/>
        <end position="430"/>
    </location>
</feature>
<dbReference type="InterPro" id="IPR011701">
    <property type="entry name" value="MFS"/>
</dbReference>
<keyword evidence="4 6" id="KW-1133">Transmembrane helix</keyword>
<evidence type="ECO:0000256" key="5">
    <source>
        <dbReference type="ARBA" id="ARBA00023136"/>
    </source>
</evidence>
<keyword evidence="3 6" id="KW-0812">Transmembrane</keyword>
<dbReference type="PANTHER" id="PTHR43791:SF36">
    <property type="entry name" value="TRANSPORTER, PUTATIVE (AFU_ORTHOLOGUE AFUA_6G08340)-RELATED"/>
    <property type="match status" value="1"/>
</dbReference>
<feature type="transmembrane region" description="Helical" evidence="6">
    <location>
        <begin position="104"/>
        <end position="122"/>
    </location>
</feature>
<dbReference type="GO" id="GO:0022857">
    <property type="term" value="F:transmembrane transporter activity"/>
    <property type="evidence" value="ECO:0007669"/>
    <property type="project" value="InterPro"/>
</dbReference>
<feature type="transmembrane region" description="Helical" evidence="6">
    <location>
        <begin position="500"/>
        <end position="521"/>
    </location>
</feature>
<gene>
    <name evidence="8" type="ORF">OSTQU699_LOCUS4724</name>
</gene>
<accession>A0A8S1IW77</accession>
<dbReference type="InterPro" id="IPR020846">
    <property type="entry name" value="MFS_dom"/>
</dbReference>
<dbReference type="PROSITE" id="PS50850">
    <property type="entry name" value="MFS"/>
    <property type="match status" value="1"/>
</dbReference>
<evidence type="ECO:0000313" key="9">
    <source>
        <dbReference type="Proteomes" id="UP000708148"/>
    </source>
</evidence>
<dbReference type="OrthoDB" id="196786at2759"/>
<proteinExistence type="predicted"/>
<evidence type="ECO:0000313" key="8">
    <source>
        <dbReference type="EMBL" id="CAD7699365.1"/>
    </source>
</evidence>
<evidence type="ECO:0000256" key="1">
    <source>
        <dbReference type="ARBA" id="ARBA00004141"/>
    </source>
</evidence>